<proteinExistence type="predicted"/>
<dbReference type="Proteomes" id="UP000321578">
    <property type="component" value="Unassembled WGS sequence"/>
</dbReference>
<evidence type="ECO:0008006" key="3">
    <source>
        <dbReference type="Google" id="ProtNLM"/>
    </source>
</evidence>
<name>A0A5C6ZJ72_9FLAO</name>
<sequence>MCLTFFNCKEEKPAEYEWKTINVTATAFNSTRRQTNNNPHITAFGDSLKPGLRYIAVSRNLLRLGLTHNTPVNIEGLEGTYLVKDKMHYRWKNKIDVYMGTDVEAARNWGRKRVNISYRVKIKTDSL</sequence>
<dbReference type="AlphaFoldDB" id="A0A5C6ZJ72"/>
<evidence type="ECO:0000313" key="1">
    <source>
        <dbReference type="EMBL" id="TXD88708.1"/>
    </source>
</evidence>
<gene>
    <name evidence="1" type="ORF">ESY86_11700</name>
</gene>
<reference evidence="1 2" key="1">
    <citation type="submission" date="2019-08" db="EMBL/GenBank/DDBJ databases">
        <title>Genomes of Subsaximicrobium wynnwilliamsii strains.</title>
        <authorList>
            <person name="Bowman J.P."/>
        </authorList>
    </citation>
    <scope>NUCLEOTIDE SEQUENCE [LARGE SCALE GENOMIC DNA]</scope>
    <source>
        <strain evidence="1 2">2-80-2</strain>
    </source>
</reference>
<organism evidence="1 2">
    <name type="scientific">Subsaximicrobium wynnwilliamsii</name>
    <dbReference type="NCBI Taxonomy" id="291179"/>
    <lineage>
        <taxon>Bacteria</taxon>
        <taxon>Pseudomonadati</taxon>
        <taxon>Bacteroidota</taxon>
        <taxon>Flavobacteriia</taxon>
        <taxon>Flavobacteriales</taxon>
        <taxon>Flavobacteriaceae</taxon>
        <taxon>Subsaximicrobium</taxon>
    </lineage>
</organism>
<evidence type="ECO:0000313" key="2">
    <source>
        <dbReference type="Proteomes" id="UP000321578"/>
    </source>
</evidence>
<dbReference type="CDD" id="cd22784">
    <property type="entry name" value="DPBB_MltA_YuiC-like"/>
    <property type="match status" value="1"/>
</dbReference>
<keyword evidence="2" id="KW-1185">Reference proteome</keyword>
<dbReference type="OrthoDB" id="5624888at2"/>
<accession>A0A5C6ZJ72</accession>
<protein>
    <recommendedName>
        <fullName evidence="3">3D domain-containing protein</fullName>
    </recommendedName>
</protein>
<dbReference type="EMBL" id="VORO01000012">
    <property type="protein sequence ID" value="TXD88708.1"/>
    <property type="molecule type" value="Genomic_DNA"/>
</dbReference>
<comment type="caution">
    <text evidence="1">The sequence shown here is derived from an EMBL/GenBank/DDBJ whole genome shotgun (WGS) entry which is preliminary data.</text>
</comment>